<name>A0ABV6JU12_9PROT</name>
<dbReference type="RefSeq" id="WP_377044960.1">
    <property type="nucleotide sequence ID" value="NZ_JBHLUN010000008.1"/>
</dbReference>
<evidence type="ECO:0000313" key="2">
    <source>
        <dbReference type="EMBL" id="MFC0409215.1"/>
    </source>
</evidence>
<gene>
    <name evidence="2" type="ORF">ACFFGY_13235</name>
</gene>
<sequence length="163" mass="17742">MTDAARDYYLSGLSNQHAVEKQAIETIERELGRMSDYPALHSRMQQELQRSQTQLERLETLLSKHGTGASTLKETVTAAVGSVSGVVHIAARDEVIKNVLAAIGFKAYEIGSYKALIATAKLAGAGEDETVLKQSMAEEQEMGDWLGENLPSIIEQHLSKQAA</sequence>
<dbReference type="EMBL" id="JBHLUN010000008">
    <property type="protein sequence ID" value="MFC0409215.1"/>
    <property type="molecule type" value="Genomic_DNA"/>
</dbReference>
<dbReference type="SUPFAM" id="SSF47240">
    <property type="entry name" value="Ferritin-like"/>
    <property type="match status" value="1"/>
</dbReference>
<proteinExistence type="predicted"/>
<evidence type="ECO:0000313" key="3">
    <source>
        <dbReference type="Proteomes" id="UP001589865"/>
    </source>
</evidence>
<dbReference type="InterPro" id="IPR009078">
    <property type="entry name" value="Ferritin-like_SF"/>
</dbReference>
<keyword evidence="1" id="KW-0175">Coiled coil</keyword>
<dbReference type="Gene3D" id="1.20.1260.10">
    <property type="match status" value="1"/>
</dbReference>
<dbReference type="Pfam" id="PF05974">
    <property type="entry name" value="DUF892"/>
    <property type="match status" value="1"/>
</dbReference>
<organism evidence="2 3">
    <name type="scientific">Roseomonas elaeocarpi</name>
    <dbReference type="NCBI Taxonomy" id="907779"/>
    <lineage>
        <taxon>Bacteria</taxon>
        <taxon>Pseudomonadati</taxon>
        <taxon>Pseudomonadota</taxon>
        <taxon>Alphaproteobacteria</taxon>
        <taxon>Acetobacterales</taxon>
        <taxon>Roseomonadaceae</taxon>
        <taxon>Roseomonas</taxon>
    </lineage>
</organism>
<protein>
    <submittedName>
        <fullName evidence="2">DUF892 family protein</fullName>
    </submittedName>
</protein>
<dbReference type="InterPro" id="IPR012347">
    <property type="entry name" value="Ferritin-like"/>
</dbReference>
<evidence type="ECO:0000256" key="1">
    <source>
        <dbReference type="SAM" id="Coils"/>
    </source>
</evidence>
<dbReference type="Proteomes" id="UP001589865">
    <property type="component" value="Unassembled WGS sequence"/>
</dbReference>
<feature type="coiled-coil region" evidence="1">
    <location>
        <begin position="10"/>
        <end position="61"/>
    </location>
</feature>
<dbReference type="InterPro" id="IPR010287">
    <property type="entry name" value="DUF892_YciF-like"/>
</dbReference>
<accession>A0ABV6JU12</accession>
<comment type="caution">
    <text evidence="2">The sequence shown here is derived from an EMBL/GenBank/DDBJ whole genome shotgun (WGS) entry which is preliminary data.</text>
</comment>
<keyword evidence="3" id="KW-1185">Reference proteome</keyword>
<reference evidence="2 3" key="1">
    <citation type="submission" date="2024-09" db="EMBL/GenBank/DDBJ databases">
        <authorList>
            <person name="Sun Q."/>
            <person name="Mori K."/>
        </authorList>
    </citation>
    <scope>NUCLEOTIDE SEQUENCE [LARGE SCALE GENOMIC DNA]</scope>
    <source>
        <strain evidence="2 3">TBRC 5777</strain>
    </source>
</reference>